<keyword evidence="1" id="KW-0812">Transmembrane</keyword>
<evidence type="ECO:0000313" key="2">
    <source>
        <dbReference type="EMBL" id="CAB4140998.1"/>
    </source>
</evidence>
<gene>
    <name evidence="2" type="ORF">UFOVP399_67</name>
</gene>
<sequence length="36" mass="3965">MTREDPLSAIKGIVWALPVSIALWILILGFVGWAAR</sequence>
<accession>A0A6J5M2S0</accession>
<dbReference type="EMBL" id="LR796383">
    <property type="protein sequence ID" value="CAB4140998.1"/>
    <property type="molecule type" value="Genomic_DNA"/>
</dbReference>
<reference evidence="2" key="1">
    <citation type="submission" date="2020-04" db="EMBL/GenBank/DDBJ databases">
        <authorList>
            <person name="Chiriac C."/>
            <person name="Salcher M."/>
            <person name="Ghai R."/>
            <person name="Kavagutti S V."/>
        </authorList>
    </citation>
    <scope>NUCLEOTIDE SEQUENCE</scope>
</reference>
<keyword evidence="1" id="KW-0472">Membrane</keyword>
<evidence type="ECO:0000256" key="1">
    <source>
        <dbReference type="SAM" id="Phobius"/>
    </source>
</evidence>
<proteinExistence type="predicted"/>
<keyword evidence="1" id="KW-1133">Transmembrane helix</keyword>
<protein>
    <submittedName>
        <fullName evidence="2">Uncharacterized protein</fullName>
    </submittedName>
</protein>
<organism evidence="2">
    <name type="scientific">uncultured Caudovirales phage</name>
    <dbReference type="NCBI Taxonomy" id="2100421"/>
    <lineage>
        <taxon>Viruses</taxon>
        <taxon>Duplodnaviria</taxon>
        <taxon>Heunggongvirae</taxon>
        <taxon>Uroviricota</taxon>
        <taxon>Caudoviricetes</taxon>
        <taxon>Peduoviridae</taxon>
        <taxon>Maltschvirus</taxon>
        <taxon>Maltschvirus maltsch</taxon>
    </lineage>
</organism>
<name>A0A6J5M2S0_9CAUD</name>
<feature type="transmembrane region" description="Helical" evidence="1">
    <location>
        <begin position="12"/>
        <end position="35"/>
    </location>
</feature>